<dbReference type="InterPro" id="IPR004181">
    <property type="entry name" value="Znf_MIZ"/>
</dbReference>
<dbReference type="Gene3D" id="3.30.40.10">
    <property type="entry name" value="Zinc/RING finger domain, C3HC4 (zinc finger)"/>
    <property type="match status" value="1"/>
</dbReference>
<sequence length="347" mass="38673">MPVASSSRRRASARAQESSDIEDDRSMRGTQEDVEEDDDEEAPRASRKASKNVNGKGKGKEAARNDPADDEAEAEDEDEDEDEHIDVANFKDQPLPRDVLPKLNGLAQDWAHMSGMLSTSSDIIVNVAVAMADYVQGEESEKRIAELDGMMKDFIDITAEMKANEESVNRLHQAVARGEEIADAEDAYVKNAKDALQTYSTKTTRQKYAKNDKYIRFKQRVYEVSHPDEAMPPLTELIPKEDGDDSDDDDDIEIGGVTQDYKCPLSLAALTDPWTSEVCGHSFQREAIQAFFKGARPGKKDCPAAGCRKSYTLSDCKPDKDLARRVKAAMRRGARRKDEDSDEEVIE</sequence>
<feature type="region of interest" description="Disordered" evidence="11">
    <location>
        <begin position="1"/>
        <end position="96"/>
    </location>
</feature>
<feature type="region of interest" description="Disordered" evidence="11">
    <location>
        <begin position="230"/>
        <end position="255"/>
    </location>
</feature>
<evidence type="ECO:0000256" key="6">
    <source>
        <dbReference type="ARBA" id="ARBA00022771"/>
    </source>
</evidence>
<evidence type="ECO:0000313" key="14">
    <source>
        <dbReference type="Proteomes" id="UP001556367"/>
    </source>
</evidence>
<evidence type="ECO:0000256" key="7">
    <source>
        <dbReference type="ARBA" id="ARBA00022786"/>
    </source>
</evidence>
<keyword evidence="4" id="KW-0808">Transferase</keyword>
<dbReference type="Proteomes" id="UP001556367">
    <property type="component" value="Unassembled WGS sequence"/>
</dbReference>
<dbReference type="SUPFAM" id="SSF57850">
    <property type="entry name" value="RING/U-box"/>
    <property type="match status" value="1"/>
</dbReference>
<proteinExistence type="inferred from homology"/>
<feature type="domain" description="SP-RING-type" evidence="12">
    <location>
        <begin position="248"/>
        <end position="331"/>
    </location>
</feature>
<evidence type="ECO:0000256" key="8">
    <source>
        <dbReference type="ARBA" id="ARBA00022833"/>
    </source>
</evidence>
<dbReference type="PANTHER" id="PTHR21330:SF1">
    <property type="entry name" value="E3 SUMO-PROTEIN LIGASE NSE2"/>
    <property type="match status" value="1"/>
</dbReference>
<evidence type="ECO:0000256" key="5">
    <source>
        <dbReference type="ARBA" id="ARBA00022723"/>
    </source>
</evidence>
<evidence type="ECO:0000256" key="3">
    <source>
        <dbReference type="ARBA" id="ARBA00008212"/>
    </source>
</evidence>
<dbReference type="CDD" id="cd16651">
    <property type="entry name" value="SPL-RING_NSE2"/>
    <property type="match status" value="1"/>
</dbReference>
<evidence type="ECO:0000313" key="13">
    <source>
        <dbReference type="EMBL" id="KAL0960647.1"/>
    </source>
</evidence>
<comment type="pathway">
    <text evidence="2">Protein modification; protein sumoylation.</text>
</comment>
<comment type="similarity">
    <text evidence="3">Belongs to the NSE2 family.</text>
</comment>
<feature type="region of interest" description="Disordered" evidence="11">
    <location>
        <begin position="328"/>
        <end position="347"/>
    </location>
</feature>
<keyword evidence="9" id="KW-0539">Nucleus</keyword>
<evidence type="ECO:0000256" key="2">
    <source>
        <dbReference type="ARBA" id="ARBA00004718"/>
    </source>
</evidence>
<feature type="compositionally biased region" description="Acidic residues" evidence="11">
    <location>
        <begin position="242"/>
        <end position="253"/>
    </location>
</feature>
<dbReference type="PANTHER" id="PTHR21330">
    <property type="entry name" value="E3 SUMO-PROTEIN LIGASE NSE2"/>
    <property type="match status" value="1"/>
</dbReference>
<feature type="compositionally biased region" description="Acidic residues" evidence="11">
    <location>
        <begin position="32"/>
        <end position="41"/>
    </location>
</feature>
<keyword evidence="8" id="KW-0862">Zinc</keyword>
<keyword evidence="14" id="KW-1185">Reference proteome</keyword>
<protein>
    <recommendedName>
        <fullName evidence="12">SP-RING-type domain-containing protein</fullName>
    </recommendedName>
</protein>
<reference evidence="14" key="1">
    <citation type="submission" date="2024-06" db="EMBL/GenBank/DDBJ databases">
        <title>Multi-omics analyses provide insights into the biosynthesis of the anticancer antibiotic pleurotin in Hohenbuehelia grisea.</title>
        <authorList>
            <person name="Weaver J.A."/>
            <person name="Alberti F."/>
        </authorList>
    </citation>
    <scope>NUCLEOTIDE SEQUENCE [LARGE SCALE GENOMIC DNA]</scope>
    <source>
        <strain evidence="14">T-177</strain>
    </source>
</reference>
<dbReference type="Gene3D" id="1.20.120.1010">
    <property type="match status" value="1"/>
</dbReference>
<evidence type="ECO:0000256" key="1">
    <source>
        <dbReference type="ARBA" id="ARBA00004123"/>
    </source>
</evidence>
<comment type="subcellular location">
    <subcellularLocation>
        <location evidence="1">Nucleus</location>
    </subcellularLocation>
</comment>
<dbReference type="InterPro" id="IPR013083">
    <property type="entry name" value="Znf_RING/FYVE/PHD"/>
</dbReference>
<dbReference type="Pfam" id="PF11789">
    <property type="entry name" value="zf-Nse"/>
    <property type="match status" value="1"/>
</dbReference>
<gene>
    <name evidence="13" type="ORF">HGRIS_005676</name>
</gene>
<keyword evidence="6 10" id="KW-0863">Zinc-finger</keyword>
<feature type="compositionally biased region" description="Acidic residues" evidence="11">
    <location>
        <begin position="68"/>
        <end position="84"/>
    </location>
</feature>
<dbReference type="InterPro" id="IPR026846">
    <property type="entry name" value="Nse2(Mms21)"/>
</dbReference>
<keyword evidence="5" id="KW-0479">Metal-binding</keyword>
<accession>A0ABR3JZU7</accession>
<evidence type="ECO:0000259" key="12">
    <source>
        <dbReference type="PROSITE" id="PS51044"/>
    </source>
</evidence>
<evidence type="ECO:0000256" key="10">
    <source>
        <dbReference type="PROSITE-ProRule" id="PRU00452"/>
    </source>
</evidence>
<dbReference type="PROSITE" id="PS51044">
    <property type="entry name" value="ZF_SP_RING"/>
    <property type="match status" value="1"/>
</dbReference>
<evidence type="ECO:0000256" key="4">
    <source>
        <dbReference type="ARBA" id="ARBA00022679"/>
    </source>
</evidence>
<comment type="caution">
    <text evidence="13">The sequence shown here is derived from an EMBL/GenBank/DDBJ whole genome shotgun (WGS) entry which is preliminary data.</text>
</comment>
<feature type="compositionally biased region" description="Basic and acidic residues" evidence="11">
    <location>
        <begin position="58"/>
        <end position="67"/>
    </location>
</feature>
<dbReference type="EMBL" id="JASNQZ010000001">
    <property type="protein sequence ID" value="KAL0960647.1"/>
    <property type="molecule type" value="Genomic_DNA"/>
</dbReference>
<evidence type="ECO:0000256" key="11">
    <source>
        <dbReference type="SAM" id="MobiDB-lite"/>
    </source>
</evidence>
<organism evidence="13 14">
    <name type="scientific">Hohenbuehelia grisea</name>
    <dbReference type="NCBI Taxonomy" id="104357"/>
    <lineage>
        <taxon>Eukaryota</taxon>
        <taxon>Fungi</taxon>
        <taxon>Dikarya</taxon>
        <taxon>Basidiomycota</taxon>
        <taxon>Agaricomycotina</taxon>
        <taxon>Agaricomycetes</taxon>
        <taxon>Agaricomycetidae</taxon>
        <taxon>Agaricales</taxon>
        <taxon>Pleurotineae</taxon>
        <taxon>Pleurotaceae</taxon>
        <taxon>Hohenbuehelia</taxon>
    </lineage>
</organism>
<name>A0ABR3JZU7_9AGAR</name>
<keyword evidence="7" id="KW-0833">Ubl conjugation pathway</keyword>
<evidence type="ECO:0000256" key="9">
    <source>
        <dbReference type="ARBA" id="ARBA00023242"/>
    </source>
</evidence>